<proteinExistence type="predicted"/>
<evidence type="ECO:0000313" key="1">
    <source>
        <dbReference type="EMBL" id="OQE00504.1"/>
    </source>
</evidence>
<protein>
    <submittedName>
        <fullName evidence="1">Uncharacterized protein</fullName>
    </submittedName>
</protein>
<name>A0A1V6RG84_9EURO</name>
<dbReference type="Gene3D" id="3.40.50.720">
    <property type="entry name" value="NAD(P)-binding Rossmann-like Domain"/>
    <property type="match status" value="1"/>
</dbReference>
<dbReference type="EMBL" id="MDYP01000050">
    <property type="protein sequence ID" value="OQE00504.1"/>
    <property type="molecule type" value="Genomic_DNA"/>
</dbReference>
<comment type="caution">
    <text evidence="1">The sequence shown here is derived from an EMBL/GenBank/DDBJ whole genome shotgun (WGS) entry which is preliminary data.</text>
</comment>
<organism evidence="1 2">
    <name type="scientific">Penicillium vulpinum</name>
    <dbReference type="NCBI Taxonomy" id="29845"/>
    <lineage>
        <taxon>Eukaryota</taxon>
        <taxon>Fungi</taxon>
        <taxon>Dikarya</taxon>
        <taxon>Ascomycota</taxon>
        <taxon>Pezizomycotina</taxon>
        <taxon>Eurotiomycetes</taxon>
        <taxon>Eurotiomycetidae</taxon>
        <taxon>Eurotiales</taxon>
        <taxon>Aspergillaceae</taxon>
        <taxon>Penicillium</taxon>
    </lineage>
</organism>
<dbReference type="Proteomes" id="UP000191518">
    <property type="component" value="Unassembled WGS sequence"/>
</dbReference>
<dbReference type="AlphaFoldDB" id="A0A1V6RG84"/>
<sequence length="99" mass="10673">MGEQYPLSKLLEVLLVQELAGRVRRSEVIINMMNPGLCNIQLGKEGGLRMKLMKMVLARSIEVGSRTLVAGATAAGLESDGAYMTDKNVENTALSLFGC</sequence>
<gene>
    <name evidence="1" type="ORF">PENVUL_c050G03455</name>
</gene>
<reference evidence="2" key="1">
    <citation type="journal article" date="2017" name="Nat. Microbiol.">
        <title>Global analysis of biosynthetic gene clusters reveals vast potential of secondary metabolite production in Penicillium species.</title>
        <authorList>
            <person name="Nielsen J.C."/>
            <person name="Grijseels S."/>
            <person name="Prigent S."/>
            <person name="Ji B."/>
            <person name="Dainat J."/>
            <person name="Nielsen K.F."/>
            <person name="Frisvad J.C."/>
            <person name="Workman M."/>
            <person name="Nielsen J."/>
        </authorList>
    </citation>
    <scope>NUCLEOTIDE SEQUENCE [LARGE SCALE GENOMIC DNA]</scope>
    <source>
        <strain evidence="2">IBT 29486</strain>
    </source>
</reference>
<accession>A0A1V6RG84</accession>
<dbReference type="STRING" id="29845.A0A1V6RG84"/>
<keyword evidence="2" id="KW-1185">Reference proteome</keyword>
<evidence type="ECO:0000313" key="2">
    <source>
        <dbReference type="Proteomes" id="UP000191518"/>
    </source>
</evidence>